<proteinExistence type="inferred from homology"/>
<keyword evidence="1" id="KW-0560">Oxidoreductase</keyword>
<evidence type="ECO:0000256" key="1">
    <source>
        <dbReference type="ARBA" id="ARBA00023002"/>
    </source>
</evidence>
<keyword evidence="5" id="KW-1185">Reference proteome</keyword>
<dbReference type="SUPFAM" id="SSF51735">
    <property type="entry name" value="NAD(P)-binding Rossmann-fold domains"/>
    <property type="match status" value="1"/>
</dbReference>
<dbReference type="InterPro" id="IPR036291">
    <property type="entry name" value="NAD(P)-bd_dom_sf"/>
</dbReference>
<dbReference type="EMBL" id="KV419423">
    <property type="protein sequence ID" value="KZS90131.1"/>
    <property type="molecule type" value="Genomic_DNA"/>
</dbReference>
<name>A0A164R080_9AGAM</name>
<organism evidence="4 5">
    <name type="scientific">Sistotremastrum niveocremeum HHB9708</name>
    <dbReference type="NCBI Taxonomy" id="1314777"/>
    <lineage>
        <taxon>Eukaryota</taxon>
        <taxon>Fungi</taxon>
        <taxon>Dikarya</taxon>
        <taxon>Basidiomycota</taxon>
        <taxon>Agaricomycotina</taxon>
        <taxon>Agaricomycetes</taxon>
        <taxon>Sistotremastrales</taxon>
        <taxon>Sistotremastraceae</taxon>
        <taxon>Sertulicium</taxon>
        <taxon>Sertulicium niveocremeum</taxon>
    </lineage>
</organism>
<protein>
    <submittedName>
        <fullName evidence="4">NAD(P)-binding protein</fullName>
    </submittedName>
</protein>
<dbReference type="PANTHER" id="PTHR10366:SF564">
    <property type="entry name" value="STEROL-4-ALPHA-CARBOXYLATE 3-DEHYDROGENASE, DECARBOXYLATING"/>
    <property type="match status" value="1"/>
</dbReference>
<dbReference type="PANTHER" id="PTHR10366">
    <property type="entry name" value="NAD DEPENDENT EPIMERASE/DEHYDRATASE"/>
    <property type="match status" value="1"/>
</dbReference>
<reference evidence="4 5" key="1">
    <citation type="journal article" date="2016" name="Mol. Biol. Evol.">
        <title>Comparative Genomics of Early-Diverging Mushroom-Forming Fungi Provides Insights into the Origins of Lignocellulose Decay Capabilities.</title>
        <authorList>
            <person name="Nagy L.G."/>
            <person name="Riley R."/>
            <person name="Tritt A."/>
            <person name="Adam C."/>
            <person name="Daum C."/>
            <person name="Floudas D."/>
            <person name="Sun H."/>
            <person name="Yadav J.S."/>
            <person name="Pangilinan J."/>
            <person name="Larsson K.H."/>
            <person name="Matsuura K."/>
            <person name="Barry K."/>
            <person name="Labutti K."/>
            <person name="Kuo R."/>
            <person name="Ohm R.A."/>
            <person name="Bhattacharya S.S."/>
            <person name="Shirouzu T."/>
            <person name="Yoshinaga Y."/>
            <person name="Martin F.M."/>
            <person name="Grigoriev I.V."/>
            <person name="Hibbett D.S."/>
        </authorList>
    </citation>
    <scope>NUCLEOTIDE SEQUENCE [LARGE SCALE GENOMIC DNA]</scope>
    <source>
        <strain evidence="4 5">HHB9708</strain>
    </source>
</reference>
<evidence type="ECO:0000313" key="5">
    <source>
        <dbReference type="Proteomes" id="UP000076722"/>
    </source>
</evidence>
<evidence type="ECO:0000256" key="2">
    <source>
        <dbReference type="ARBA" id="ARBA00023445"/>
    </source>
</evidence>
<dbReference type="AlphaFoldDB" id="A0A164R080"/>
<dbReference type="OrthoDB" id="2735536at2759"/>
<dbReference type="GO" id="GO:0016616">
    <property type="term" value="F:oxidoreductase activity, acting on the CH-OH group of donors, NAD or NADP as acceptor"/>
    <property type="evidence" value="ECO:0007669"/>
    <property type="project" value="TreeGrafter"/>
</dbReference>
<dbReference type="Gene3D" id="3.40.50.720">
    <property type="entry name" value="NAD(P)-binding Rossmann-like Domain"/>
    <property type="match status" value="1"/>
</dbReference>
<comment type="similarity">
    <text evidence="2">Belongs to the NAD(P)-dependent epimerase/dehydratase family. Dihydroflavonol-4-reductase subfamily.</text>
</comment>
<accession>A0A164R080</accession>
<dbReference type="InterPro" id="IPR050425">
    <property type="entry name" value="NAD(P)_dehydrat-like"/>
</dbReference>
<dbReference type="STRING" id="1314777.A0A164R080"/>
<evidence type="ECO:0000313" key="4">
    <source>
        <dbReference type="EMBL" id="KZS90131.1"/>
    </source>
</evidence>
<dbReference type="Proteomes" id="UP000076722">
    <property type="component" value="Unassembled WGS sequence"/>
</dbReference>
<dbReference type="Pfam" id="PF01370">
    <property type="entry name" value="Epimerase"/>
    <property type="match status" value="1"/>
</dbReference>
<gene>
    <name evidence="4" type="ORF">SISNIDRAFT_416026</name>
</gene>
<dbReference type="InterPro" id="IPR001509">
    <property type="entry name" value="Epimerase_deHydtase"/>
</dbReference>
<feature type="domain" description="NAD-dependent epimerase/dehydratase" evidence="3">
    <location>
        <begin position="9"/>
        <end position="265"/>
    </location>
</feature>
<sequence length="341" mass="36792">MPAITSGKVLVSGASGFLGAWVSRTLLEKGFSVRGTVRSDEKGEYLKKLFASFGEGKFEYAIVKDIEADGAFDEAVKGVDAVEHTASPFHYNAPDPQALIGPAVNGTVGILKSIVKYGSEVKRVVVTSSIASIIVPVTKHTVFTEKDWNTVAPKEVEEKGKGASAGHKYQASKTLAEQAAWKFVEENKGKISWDLVTLCPPFIFGPIIHEVPSFESLNTSTLELYKTIKGQRANEDLVKPISSFADVRDVASAHVLAITTPEAGGQRFLTSSHTYTWQDWLDALADSGLPDIPKGVPGGGKDVPRNTNFDSSLAKQVLGLKFHSIAETAKDTVVSIRERGW</sequence>
<evidence type="ECO:0000259" key="3">
    <source>
        <dbReference type="Pfam" id="PF01370"/>
    </source>
</evidence>